<gene>
    <name evidence="4" type="ORF">Pla163_15530</name>
</gene>
<keyword evidence="3" id="KW-1133">Transmembrane helix</keyword>
<evidence type="ECO:0000256" key="3">
    <source>
        <dbReference type="SAM" id="Phobius"/>
    </source>
</evidence>
<keyword evidence="3" id="KW-0812">Transmembrane</keyword>
<feature type="compositionally biased region" description="Low complexity" evidence="2">
    <location>
        <begin position="53"/>
        <end position="65"/>
    </location>
</feature>
<dbReference type="RefSeq" id="WP_145185982.1">
    <property type="nucleotide sequence ID" value="NZ_CP036290.1"/>
</dbReference>
<dbReference type="AlphaFoldDB" id="A0A518CYZ0"/>
<keyword evidence="5" id="KW-1185">Reference proteome</keyword>
<sequence>MNTKTIGIVLGLLWVAAIVWVVLLWQGETPTDPDGPQDSAAVDVLPDRDRPVAADGSAASGSGESTPPDVREPKVVDLVETSTGAGDATETDDGPGPDPSSVDDVDDGTESPAVVLGDPDPYERKILRQIFDPLEDAAQRYSKHDDLEESTFFGEDQESNQAAIDRLLDEAIETLGLSSINETRGRLRAIRGELDAAEERLSRDREARLSAPFDSEVSTLEKPFTTTREDYEERIEDTEESIARLERERTDLESEFVDELRSVGLEVSPETARGLLSTVSGEDFVEMCVVFHNVRLVTVRLQQLTEEAGESLDVARRYYGSYVVLVRILDTIQKDFVRRVREDQVPRLAEYSEKARENIAQAKRNLKDGGDPAIAAQNIRSNELTLDACLAYSRYLLDQADAVARQNEELQPRLRDAINTFETVQLSSQVANAIREARRNFSALLELQVPDLRGFENVELQQEFERLTDQLLEP</sequence>
<evidence type="ECO:0000256" key="2">
    <source>
        <dbReference type="SAM" id="MobiDB-lite"/>
    </source>
</evidence>
<evidence type="ECO:0000313" key="5">
    <source>
        <dbReference type="Proteomes" id="UP000319342"/>
    </source>
</evidence>
<accession>A0A518CYZ0</accession>
<dbReference type="Proteomes" id="UP000319342">
    <property type="component" value="Chromosome"/>
</dbReference>
<proteinExistence type="predicted"/>
<keyword evidence="3" id="KW-0472">Membrane</keyword>
<dbReference type="EMBL" id="CP036290">
    <property type="protein sequence ID" value="QDU84443.1"/>
    <property type="molecule type" value="Genomic_DNA"/>
</dbReference>
<protein>
    <submittedName>
        <fullName evidence="4">Uncharacterized protein</fullName>
    </submittedName>
</protein>
<reference evidence="4 5" key="1">
    <citation type="submission" date="2019-02" db="EMBL/GenBank/DDBJ databases">
        <title>Deep-cultivation of Planctomycetes and their phenomic and genomic characterization uncovers novel biology.</title>
        <authorList>
            <person name="Wiegand S."/>
            <person name="Jogler M."/>
            <person name="Boedeker C."/>
            <person name="Pinto D."/>
            <person name="Vollmers J."/>
            <person name="Rivas-Marin E."/>
            <person name="Kohn T."/>
            <person name="Peeters S.H."/>
            <person name="Heuer A."/>
            <person name="Rast P."/>
            <person name="Oberbeckmann S."/>
            <person name="Bunk B."/>
            <person name="Jeske O."/>
            <person name="Meyerdierks A."/>
            <person name="Storesund J.E."/>
            <person name="Kallscheuer N."/>
            <person name="Luecker S."/>
            <person name="Lage O.M."/>
            <person name="Pohl T."/>
            <person name="Merkel B.J."/>
            <person name="Hornburger P."/>
            <person name="Mueller R.-W."/>
            <person name="Bruemmer F."/>
            <person name="Labrenz M."/>
            <person name="Spormann A.M."/>
            <person name="Op den Camp H."/>
            <person name="Overmann J."/>
            <person name="Amann R."/>
            <person name="Jetten M.S.M."/>
            <person name="Mascher T."/>
            <person name="Medema M.H."/>
            <person name="Devos D.P."/>
            <person name="Kaster A.-K."/>
            <person name="Ovreas L."/>
            <person name="Rohde M."/>
            <person name="Galperin M.Y."/>
            <person name="Jogler C."/>
        </authorList>
    </citation>
    <scope>NUCLEOTIDE SEQUENCE [LARGE SCALE GENOMIC DNA]</scope>
    <source>
        <strain evidence="4 5">Pla163</strain>
    </source>
</reference>
<feature type="coiled-coil region" evidence="1">
    <location>
        <begin position="180"/>
        <end position="262"/>
    </location>
</feature>
<name>A0A518CYZ0_9BACT</name>
<organism evidence="4 5">
    <name type="scientific">Rohdeia mirabilis</name>
    <dbReference type="NCBI Taxonomy" id="2528008"/>
    <lineage>
        <taxon>Bacteria</taxon>
        <taxon>Pseudomonadati</taxon>
        <taxon>Planctomycetota</taxon>
        <taxon>Planctomycetia</taxon>
        <taxon>Planctomycetia incertae sedis</taxon>
        <taxon>Rohdeia</taxon>
    </lineage>
</organism>
<keyword evidence="1" id="KW-0175">Coiled coil</keyword>
<evidence type="ECO:0000256" key="1">
    <source>
        <dbReference type="SAM" id="Coils"/>
    </source>
</evidence>
<feature type="transmembrane region" description="Helical" evidence="3">
    <location>
        <begin position="7"/>
        <end position="25"/>
    </location>
</feature>
<evidence type="ECO:0000313" key="4">
    <source>
        <dbReference type="EMBL" id="QDU84443.1"/>
    </source>
</evidence>
<dbReference type="OrthoDB" id="257356at2"/>
<feature type="compositionally biased region" description="Acidic residues" evidence="2">
    <location>
        <begin position="89"/>
        <end position="109"/>
    </location>
</feature>
<feature type="region of interest" description="Disordered" evidence="2">
    <location>
        <begin position="29"/>
        <end position="121"/>
    </location>
</feature>